<dbReference type="GeneID" id="46909996"/>
<evidence type="ECO:0000313" key="2">
    <source>
        <dbReference type="Proteomes" id="UP000182567"/>
    </source>
</evidence>
<organism evidence="1 2">
    <name type="scientific">Pseudomonas frederiksbergensis</name>
    <dbReference type="NCBI Taxonomy" id="104087"/>
    <lineage>
        <taxon>Bacteria</taxon>
        <taxon>Pseudomonadati</taxon>
        <taxon>Pseudomonadota</taxon>
        <taxon>Gammaproteobacteria</taxon>
        <taxon>Pseudomonadales</taxon>
        <taxon>Pseudomonadaceae</taxon>
        <taxon>Pseudomonas</taxon>
    </lineage>
</organism>
<dbReference type="Proteomes" id="UP000182567">
    <property type="component" value="Chromosome"/>
</dbReference>
<gene>
    <name evidence="1" type="ORF">BLL42_17155</name>
</gene>
<accession>A0A1J0EMW0</accession>
<dbReference type="OrthoDB" id="9986903at2"/>
<proteinExistence type="predicted"/>
<sequence length="153" mass="17768">MVNATEEVRVFLGSKKYTELAREIIKKTRKTLCVDLYEVEVEFSRRSLNDAELNLLDVDRLIEQNSLLLEKFSVALIKAENSLRVEQEFTPSEPEEKEEDSHESYVGHGPTFLLTFSILFLLLGDRKNHLSAYLKKARQPSAKKYQRALEEVY</sequence>
<dbReference type="AlphaFoldDB" id="A0A1J0EMW0"/>
<name>A0A1J0EMW0_9PSED</name>
<dbReference type="RefSeq" id="WP_071553203.1">
    <property type="nucleotide sequence ID" value="NZ_CP017886.1"/>
</dbReference>
<dbReference type="EMBL" id="CP017886">
    <property type="protein sequence ID" value="APC17382.1"/>
    <property type="molecule type" value="Genomic_DNA"/>
</dbReference>
<evidence type="ECO:0000313" key="1">
    <source>
        <dbReference type="EMBL" id="APC17382.1"/>
    </source>
</evidence>
<reference evidence="2" key="1">
    <citation type="submission" date="2016-10" db="EMBL/GenBank/DDBJ databases">
        <title>Pseudomonas frederiksbergensis ERGS4:02 complete genome.</title>
        <authorList>
            <person name="Kumar R."/>
            <person name="Acharya V."/>
            <person name="Singh D."/>
        </authorList>
    </citation>
    <scope>NUCLEOTIDE SEQUENCE [LARGE SCALE GENOMIC DNA]</scope>
    <source>
        <strain evidence="2">ERGS4:02</strain>
    </source>
</reference>
<protein>
    <submittedName>
        <fullName evidence="1">Uncharacterized protein</fullName>
    </submittedName>
</protein>